<dbReference type="InterPro" id="IPR044256">
    <property type="entry name" value="HCF244-like"/>
</dbReference>
<dbReference type="SUPFAM" id="SSF51735">
    <property type="entry name" value="NAD(P)-binding Rossmann-fold domains"/>
    <property type="match status" value="1"/>
</dbReference>
<dbReference type="GO" id="GO:0015979">
    <property type="term" value="P:photosynthesis"/>
    <property type="evidence" value="ECO:0007669"/>
    <property type="project" value="UniProtKB-KW"/>
</dbReference>
<dbReference type="InterPro" id="IPR036291">
    <property type="entry name" value="NAD(P)-bd_dom_sf"/>
</dbReference>
<evidence type="ECO:0000256" key="3">
    <source>
        <dbReference type="ARBA" id="ARBA00022640"/>
    </source>
</evidence>
<dbReference type="CDD" id="cd05243">
    <property type="entry name" value="SDR_a5"/>
    <property type="match status" value="1"/>
</dbReference>
<dbReference type="InterPro" id="IPR008030">
    <property type="entry name" value="NmrA-like"/>
</dbReference>
<sequence>MSLLVLGGTGTLGRQIVRKALDEGFQVKCFVRSFRKAAFLKEWGAELVYGDLRVAETIPLTLFGVTAIIDASTARPTDLYNTSQIDLYSKYILIESAKKASIERYIFFSIINARKYPQIPLMNLKVQVENRLQDSSLNYTIFTLGGFFQGLIRQYALPILENQTIWLTGDMTSIAYMDTQDIAKFAIRSLSLSQANKKSLPLVGNSCWTSLQVIELCEKLSGQRSKISQVPVSLLKFAREFTHFFQWSWNISERLAFTEIINRGDNFNTSMSEVYNLLQIRYDETTQLESYLQEYYAKVMKKLKQLNYKIVEESSKIEF</sequence>
<dbReference type="Gene3D" id="3.40.50.720">
    <property type="entry name" value="NAD(P)-binding Rossmann-like Domain"/>
    <property type="match status" value="1"/>
</dbReference>
<proteinExistence type="predicted"/>
<evidence type="ECO:0000256" key="2">
    <source>
        <dbReference type="ARBA" id="ARBA00022531"/>
    </source>
</evidence>
<dbReference type="PANTHER" id="PTHR47128:SF2">
    <property type="entry name" value="PROTEIN HIGH CHLOROPHYLL FLUORESCENCE PHENOTYPE 244, CHLOROPLASTIC"/>
    <property type="match status" value="1"/>
</dbReference>
<geneLocation type="chloroplast" evidence="6"/>
<evidence type="ECO:0000256" key="1">
    <source>
        <dbReference type="ARBA" id="ARBA00004474"/>
    </source>
</evidence>
<evidence type="ECO:0000256" key="4">
    <source>
        <dbReference type="ARBA" id="ARBA00023276"/>
    </source>
</evidence>
<evidence type="ECO:0000313" key="6">
    <source>
        <dbReference type="EMBL" id="QOS04629.1"/>
    </source>
</evidence>
<reference evidence="6" key="2">
    <citation type="submission" date="2021-04" db="EMBL/GenBank/DDBJ databases">
        <title>Sarcopeltis skottsbergii and Sarcopeltis antarctica (Gigartinaceae, Rhodophyta), a new genus and new species from Antarctica.</title>
        <authorList>
            <person name="Leister G."/>
            <person name="Gabrielson P."/>
            <person name="Hommersand M."/>
        </authorList>
    </citation>
    <scope>NUCLEOTIDE SEQUENCE</scope>
</reference>
<evidence type="ECO:0000259" key="5">
    <source>
        <dbReference type="Pfam" id="PF05368"/>
    </source>
</evidence>
<dbReference type="GO" id="GO:0009536">
    <property type="term" value="C:plastid"/>
    <property type="evidence" value="ECO:0007669"/>
    <property type="project" value="UniProtKB-SubCell"/>
</dbReference>
<reference evidence="6" key="1">
    <citation type="submission" date="2020-02" db="EMBL/GenBank/DDBJ databases">
        <authorList>
            <person name="Hughey J.R."/>
        </authorList>
    </citation>
    <scope>NUCLEOTIDE SEQUENCE</scope>
</reference>
<keyword evidence="3 6" id="KW-0934">Plastid</keyword>
<dbReference type="EMBL" id="MT032182">
    <property type="protein sequence ID" value="QOS04629.1"/>
    <property type="molecule type" value="Genomic_DNA"/>
</dbReference>
<accession>A0A7M1VI91</accession>
<dbReference type="PANTHER" id="PTHR47128">
    <property type="match status" value="1"/>
</dbReference>
<feature type="domain" description="NmrA-like" evidence="5">
    <location>
        <begin position="3"/>
        <end position="244"/>
    </location>
</feature>
<dbReference type="GO" id="GO:0009523">
    <property type="term" value="C:photosystem II"/>
    <property type="evidence" value="ECO:0007669"/>
    <property type="project" value="UniProtKB-KW"/>
</dbReference>
<dbReference type="Pfam" id="PF05368">
    <property type="entry name" value="NmrA"/>
    <property type="match status" value="1"/>
</dbReference>
<dbReference type="AlphaFoldDB" id="A0A7M1VI91"/>
<keyword evidence="2" id="KW-0602">Photosynthesis</keyword>
<gene>
    <name evidence="6" type="primary">ycf39</name>
</gene>
<keyword evidence="6" id="KW-0150">Chloroplast</keyword>
<keyword evidence="4" id="KW-0604">Photosystem II</keyword>
<protein>
    <recommendedName>
        <fullName evidence="5">NmrA-like domain-containing protein</fullName>
    </recommendedName>
</protein>
<name>A0A7M1VI91_SARSK</name>
<comment type="subcellular location">
    <subcellularLocation>
        <location evidence="1">Plastid</location>
    </subcellularLocation>
</comment>
<organism evidence="6">
    <name type="scientific">Sarcopeltis skottsbergii</name>
    <name type="common">Red alga</name>
    <name type="synonym">Gigartina skottsbergii</name>
    <dbReference type="NCBI Taxonomy" id="2765380"/>
    <lineage>
        <taxon>Eukaryota</taxon>
        <taxon>Rhodophyta</taxon>
        <taxon>Florideophyceae</taxon>
        <taxon>Rhodymeniophycidae</taxon>
        <taxon>Gigartinales</taxon>
        <taxon>Gigartinaceae</taxon>
        <taxon>Sarcopeltis</taxon>
    </lineage>
</organism>